<dbReference type="GO" id="GO:0030976">
    <property type="term" value="F:thiamine pyrophosphate binding"/>
    <property type="evidence" value="ECO:0007669"/>
    <property type="project" value="InterPro"/>
</dbReference>
<dbReference type="Pfam" id="PF02775">
    <property type="entry name" value="TPP_enzyme_C"/>
    <property type="match status" value="1"/>
</dbReference>
<evidence type="ECO:0000256" key="2">
    <source>
        <dbReference type="ARBA" id="ARBA00023052"/>
    </source>
</evidence>
<comment type="similarity">
    <text evidence="1 3">Belongs to the TPP enzyme family.</text>
</comment>
<dbReference type="InterPro" id="IPR029061">
    <property type="entry name" value="THDP-binding"/>
</dbReference>
<accession>A0A381VZP8</accession>
<dbReference type="EMBL" id="UINC01010271">
    <property type="protein sequence ID" value="SVA45765.1"/>
    <property type="molecule type" value="Genomic_DNA"/>
</dbReference>
<sequence>MKTRPVTGTPSEILVEQLVESGVKYVFYNSGSREALFFDALHGNPNIHGILALHEGNVTAMAGGYTQVNSEPAVMVVHLGAGLAQCMGQLINVWFGGLPVVVVTFAGDTGSWGDRISLDLDHSFGPASISAPMTKATWTVIEPEGLPLAVERALRVAKTPPFGPVHIAVYDRMLGSQQVSTEIVEGGTMGLRSGGASDSDIDEILGALDSAKRPMIYAGDGIWKSGGEMMAAELATHFGAAVATTNTDHRGISIKHPQHMGGFESASYAYNPDLIISLGVRHQGSGTSTDFAPFRRVGRNGGRHLALGSDLEYLTNYPGLELGSVGDEKDAVRRMLAAASADYPSSKYDERRDTTLSQATKWRESRRKAMMPPVQEGKVRPGVLVDAVDEALEDQGGGYVTNEQFAVSHEAVRPGLSDRTNVYLRAGGGSEGWGVGAAIGAKLAAGDDPVVGFVGDGSLYYADSGLWTAVHHNIPVLYVITNNGAYGIVAGFFGQAGGRMSDTGKYGGVVLDGMDPVKIADAFGMEGERIEDEKNVKDAVSRGLDIVNRESRPYLLDFRLPLGLPEGGEADQQYLM</sequence>
<dbReference type="Gene3D" id="3.40.50.1220">
    <property type="entry name" value="TPP-binding domain"/>
    <property type="match status" value="1"/>
</dbReference>
<evidence type="ECO:0000256" key="3">
    <source>
        <dbReference type="RuleBase" id="RU362132"/>
    </source>
</evidence>
<feature type="domain" description="Thiamine pyrophosphate enzyme TPP-binding" evidence="5">
    <location>
        <begin position="421"/>
        <end position="557"/>
    </location>
</feature>
<evidence type="ECO:0000313" key="7">
    <source>
        <dbReference type="EMBL" id="SVA45765.1"/>
    </source>
</evidence>
<name>A0A381VZP8_9ZZZZ</name>
<evidence type="ECO:0000259" key="4">
    <source>
        <dbReference type="Pfam" id="PF00205"/>
    </source>
</evidence>
<protein>
    <recommendedName>
        <fullName evidence="8">Thiamine pyrophosphate enzyme TPP-binding domain-containing protein</fullName>
    </recommendedName>
</protein>
<dbReference type="SUPFAM" id="SSF52518">
    <property type="entry name" value="Thiamin diphosphate-binding fold (THDP-binding)"/>
    <property type="match status" value="2"/>
</dbReference>
<dbReference type="GO" id="GO:0003984">
    <property type="term" value="F:acetolactate synthase activity"/>
    <property type="evidence" value="ECO:0007669"/>
    <property type="project" value="TreeGrafter"/>
</dbReference>
<dbReference type="SUPFAM" id="SSF52467">
    <property type="entry name" value="DHS-like NAD/FAD-binding domain"/>
    <property type="match status" value="1"/>
</dbReference>
<dbReference type="Pfam" id="PF02776">
    <property type="entry name" value="TPP_enzyme_N"/>
    <property type="match status" value="1"/>
</dbReference>
<evidence type="ECO:0000259" key="5">
    <source>
        <dbReference type="Pfam" id="PF02775"/>
    </source>
</evidence>
<evidence type="ECO:0000256" key="1">
    <source>
        <dbReference type="ARBA" id="ARBA00007812"/>
    </source>
</evidence>
<dbReference type="InterPro" id="IPR029035">
    <property type="entry name" value="DHS-like_NAD/FAD-binding_dom"/>
</dbReference>
<organism evidence="7">
    <name type="scientific">marine metagenome</name>
    <dbReference type="NCBI Taxonomy" id="408172"/>
    <lineage>
        <taxon>unclassified sequences</taxon>
        <taxon>metagenomes</taxon>
        <taxon>ecological metagenomes</taxon>
    </lineage>
</organism>
<dbReference type="GO" id="GO:0005948">
    <property type="term" value="C:acetolactate synthase complex"/>
    <property type="evidence" value="ECO:0007669"/>
    <property type="project" value="TreeGrafter"/>
</dbReference>
<feature type="domain" description="Thiamine pyrophosphate enzyme central" evidence="4">
    <location>
        <begin position="201"/>
        <end position="294"/>
    </location>
</feature>
<feature type="non-terminal residue" evidence="7">
    <location>
        <position position="576"/>
    </location>
</feature>
<proteinExistence type="inferred from homology"/>
<dbReference type="InterPro" id="IPR045229">
    <property type="entry name" value="TPP_enz"/>
</dbReference>
<dbReference type="GO" id="GO:0009099">
    <property type="term" value="P:L-valine biosynthetic process"/>
    <property type="evidence" value="ECO:0007669"/>
    <property type="project" value="TreeGrafter"/>
</dbReference>
<evidence type="ECO:0008006" key="8">
    <source>
        <dbReference type="Google" id="ProtNLM"/>
    </source>
</evidence>
<dbReference type="GO" id="GO:0000287">
    <property type="term" value="F:magnesium ion binding"/>
    <property type="evidence" value="ECO:0007669"/>
    <property type="project" value="InterPro"/>
</dbReference>
<dbReference type="Pfam" id="PF00205">
    <property type="entry name" value="TPP_enzyme_M"/>
    <property type="match status" value="1"/>
</dbReference>
<dbReference type="PANTHER" id="PTHR18968:SF13">
    <property type="entry name" value="ACETOLACTATE SYNTHASE CATALYTIC SUBUNIT, MITOCHONDRIAL"/>
    <property type="match status" value="1"/>
</dbReference>
<evidence type="ECO:0000259" key="6">
    <source>
        <dbReference type="Pfam" id="PF02776"/>
    </source>
</evidence>
<dbReference type="AlphaFoldDB" id="A0A381VZP8"/>
<dbReference type="CDD" id="cd07035">
    <property type="entry name" value="TPP_PYR_POX_like"/>
    <property type="match status" value="1"/>
</dbReference>
<dbReference type="PANTHER" id="PTHR18968">
    <property type="entry name" value="THIAMINE PYROPHOSPHATE ENZYMES"/>
    <property type="match status" value="1"/>
</dbReference>
<dbReference type="InterPro" id="IPR012001">
    <property type="entry name" value="Thiamin_PyroP_enz_TPP-bd_dom"/>
</dbReference>
<dbReference type="GO" id="GO:0050660">
    <property type="term" value="F:flavin adenine dinucleotide binding"/>
    <property type="evidence" value="ECO:0007669"/>
    <property type="project" value="TreeGrafter"/>
</dbReference>
<keyword evidence="2 3" id="KW-0786">Thiamine pyrophosphate</keyword>
<reference evidence="7" key="1">
    <citation type="submission" date="2018-05" db="EMBL/GenBank/DDBJ databases">
        <authorList>
            <person name="Lanie J.A."/>
            <person name="Ng W.-L."/>
            <person name="Kazmierczak K.M."/>
            <person name="Andrzejewski T.M."/>
            <person name="Davidsen T.M."/>
            <person name="Wayne K.J."/>
            <person name="Tettelin H."/>
            <person name="Glass J.I."/>
            <person name="Rusch D."/>
            <person name="Podicherti R."/>
            <person name="Tsui H.-C.T."/>
            <person name="Winkler M.E."/>
        </authorList>
    </citation>
    <scope>NUCLEOTIDE SEQUENCE</scope>
</reference>
<feature type="domain" description="Thiamine pyrophosphate enzyme N-terminal TPP-binding" evidence="6">
    <location>
        <begin position="11"/>
        <end position="113"/>
    </location>
</feature>
<gene>
    <name evidence="7" type="ORF">METZ01_LOCUS98619</name>
</gene>
<dbReference type="InterPro" id="IPR012000">
    <property type="entry name" value="Thiamin_PyroP_enz_cen_dom"/>
</dbReference>
<dbReference type="GO" id="GO:0009097">
    <property type="term" value="P:isoleucine biosynthetic process"/>
    <property type="evidence" value="ECO:0007669"/>
    <property type="project" value="TreeGrafter"/>
</dbReference>
<dbReference type="InterPro" id="IPR011766">
    <property type="entry name" value="TPP_enzyme_TPP-bd"/>
</dbReference>
<dbReference type="Gene3D" id="3.40.50.970">
    <property type="match status" value="2"/>
</dbReference>